<protein>
    <submittedName>
        <fullName evidence="1">DNA-dependent RNA polymerase subunit Rpb9</fullName>
    </submittedName>
</protein>
<accession>A0A1V0SI45</accession>
<name>A0A1V0SI45_9VIRU</name>
<proteinExistence type="predicted"/>
<reference evidence="1" key="1">
    <citation type="journal article" date="2017" name="Science">
        <title>Giant viruses with an expanded complement of translation system components.</title>
        <authorList>
            <person name="Schulz F."/>
            <person name="Yutin N."/>
            <person name="Ivanova N.N."/>
            <person name="Ortega D.R."/>
            <person name="Lee T.K."/>
            <person name="Vierheilig J."/>
            <person name="Daims H."/>
            <person name="Horn M."/>
            <person name="Wagner M."/>
            <person name="Jensen G.J."/>
            <person name="Kyrpides N.C."/>
            <person name="Koonin E.V."/>
            <person name="Woyke T."/>
        </authorList>
    </citation>
    <scope>NUCLEOTIDE SEQUENCE</scope>
    <source>
        <strain evidence="1">KNV1</strain>
    </source>
</reference>
<dbReference type="EMBL" id="KY684108">
    <property type="protein sequence ID" value="ARF11389.1"/>
    <property type="molecule type" value="Genomic_DNA"/>
</dbReference>
<organism evidence="1">
    <name type="scientific">Klosneuvirus KNV1</name>
    <dbReference type="NCBI Taxonomy" id="1977640"/>
    <lineage>
        <taxon>Viruses</taxon>
        <taxon>Varidnaviria</taxon>
        <taxon>Bamfordvirae</taxon>
        <taxon>Nucleocytoviricota</taxon>
        <taxon>Megaviricetes</taxon>
        <taxon>Imitervirales</taxon>
        <taxon>Mimiviridae</taxon>
        <taxon>Klosneuvirinae</taxon>
        <taxon>Klosneuvirus</taxon>
    </lineage>
</organism>
<sequence length="205" mass="23524">MSNISFCPNCNNILDITKSAKQVGGAKDESYNDSETSSEHELKETLIQKILHNHKIDSETASNIELDDILKSDEYKKLEVEQKELVYNKIQDLKPAEEKKELLEKNITKQSDKAYFICESCGYLEPIKEGTEIFSRVSSDIVQNYSGSEINDMKFSSILPRTRKYICPNKNCESHADNSKREAVFFRLNNTYRLKNICLACDAIF</sequence>
<evidence type="ECO:0000313" key="1">
    <source>
        <dbReference type="EMBL" id="ARF11389.1"/>
    </source>
</evidence>
<gene>
    <name evidence="1" type="ORF">Klosneuvirus_1_246</name>
</gene>